<keyword evidence="6 8" id="KW-0411">Iron-sulfur</keyword>
<dbReference type="InterPro" id="IPR013785">
    <property type="entry name" value="Aldolase_TIM"/>
</dbReference>
<comment type="caution">
    <text evidence="8">Lacks conserved residue(s) required for the propagation of feature annotation.</text>
</comment>
<dbReference type="InterPro" id="IPR007197">
    <property type="entry name" value="rSAM"/>
</dbReference>
<dbReference type="InterPro" id="IPR058240">
    <property type="entry name" value="rSAM_sf"/>
</dbReference>
<dbReference type="SUPFAM" id="SSF102114">
    <property type="entry name" value="Radical SAM enzymes"/>
    <property type="match status" value="1"/>
</dbReference>
<dbReference type="InterPro" id="IPR024924">
    <property type="entry name" value="7-CO-7-deazaguanine_synth-like"/>
</dbReference>
<feature type="binding site" evidence="8">
    <location>
        <position position="42"/>
    </location>
    <ligand>
        <name>substrate</name>
    </ligand>
</feature>
<dbReference type="EMBL" id="RBDX01000052">
    <property type="protein sequence ID" value="RKN03364.1"/>
    <property type="molecule type" value="Genomic_DNA"/>
</dbReference>
<evidence type="ECO:0000256" key="1">
    <source>
        <dbReference type="ARBA" id="ARBA00022485"/>
    </source>
</evidence>
<gene>
    <name evidence="8" type="primary">queE</name>
    <name evidence="11" type="ORF">D7318_31530</name>
    <name evidence="10" type="ORF">D7319_31660</name>
</gene>
<dbReference type="GO" id="GO:1904047">
    <property type="term" value="F:S-adenosyl-L-methionine binding"/>
    <property type="evidence" value="ECO:0007669"/>
    <property type="project" value="UniProtKB-UniRule"/>
</dbReference>
<dbReference type="GO" id="GO:0000287">
    <property type="term" value="F:magnesium ion binding"/>
    <property type="evidence" value="ECO:0007669"/>
    <property type="project" value="UniProtKB-UniRule"/>
</dbReference>
<feature type="binding site" evidence="8">
    <location>
        <position position="60"/>
    </location>
    <ligand>
        <name>[4Fe-4S] cluster</name>
        <dbReference type="ChEBI" id="CHEBI:49883"/>
        <note>4Fe-4S-S-AdoMet</note>
    </ligand>
</feature>
<dbReference type="CDD" id="cd01335">
    <property type="entry name" value="Radical_SAM"/>
    <property type="match status" value="1"/>
</dbReference>
<feature type="binding site" evidence="8">
    <location>
        <position position="104"/>
    </location>
    <ligand>
        <name>S-adenosyl-L-methionine</name>
        <dbReference type="ChEBI" id="CHEBI:59789"/>
    </ligand>
</feature>
<proteinExistence type="inferred from homology"/>
<accession>A0A3A9W2D5</accession>
<dbReference type="PROSITE" id="PS51918">
    <property type="entry name" value="RADICAL_SAM"/>
    <property type="match status" value="1"/>
</dbReference>
<evidence type="ECO:0000313" key="13">
    <source>
        <dbReference type="Proteomes" id="UP000275024"/>
    </source>
</evidence>
<dbReference type="GO" id="GO:0008616">
    <property type="term" value="P:tRNA queuosine(34) biosynthetic process"/>
    <property type="evidence" value="ECO:0007669"/>
    <property type="project" value="UniProtKB-UniRule"/>
</dbReference>
<evidence type="ECO:0000313" key="12">
    <source>
        <dbReference type="Proteomes" id="UP000268652"/>
    </source>
</evidence>
<keyword evidence="3 8" id="KW-0479">Metal-binding</keyword>
<comment type="similarity">
    <text evidence="8">Belongs to the radical SAM superfamily. 7-carboxy-7-deazaguanine synthase family.</text>
</comment>
<evidence type="ECO:0000313" key="11">
    <source>
        <dbReference type="EMBL" id="RKN13221.1"/>
    </source>
</evidence>
<comment type="catalytic activity">
    <reaction evidence="8">
        <text>6-carboxy-5,6,7,8-tetrahydropterin + H(+) = 7-carboxy-7-carbaguanine + NH4(+)</text>
        <dbReference type="Rhea" id="RHEA:27974"/>
        <dbReference type="ChEBI" id="CHEBI:15378"/>
        <dbReference type="ChEBI" id="CHEBI:28938"/>
        <dbReference type="ChEBI" id="CHEBI:61032"/>
        <dbReference type="ChEBI" id="CHEBI:61036"/>
        <dbReference type="EC" id="4.3.99.3"/>
    </reaction>
</comment>
<evidence type="ECO:0000256" key="5">
    <source>
        <dbReference type="ARBA" id="ARBA00023004"/>
    </source>
</evidence>
<reference evidence="12 13" key="1">
    <citation type="submission" date="2018-09" db="EMBL/GenBank/DDBJ databases">
        <title>Streptomyces sp. nov. DS1-2, an endophytic actinomycete isolated from roots of Dendrobium scabrilingue.</title>
        <authorList>
            <person name="Kuncharoen N."/>
            <person name="Kudo T."/>
            <person name="Ohkuma M."/>
            <person name="Yuki M."/>
            <person name="Tanasupawat S."/>
        </authorList>
    </citation>
    <scope>NUCLEOTIDE SEQUENCE [LARGE SCALE GENOMIC DNA]</scope>
    <source>
        <strain evidence="10 13">AZ1-7</strain>
        <strain evidence="11 12">DS1-2</strain>
    </source>
</reference>
<evidence type="ECO:0000256" key="6">
    <source>
        <dbReference type="ARBA" id="ARBA00023014"/>
    </source>
</evidence>
<comment type="cofactor">
    <cofactor evidence="8">
        <name>Mg(2+)</name>
        <dbReference type="ChEBI" id="CHEBI:18420"/>
    </cofactor>
</comment>
<keyword evidence="4 8" id="KW-0460">Magnesium</keyword>
<evidence type="ECO:0000256" key="7">
    <source>
        <dbReference type="ARBA" id="ARBA00023239"/>
    </source>
</evidence>
<dbReference type="Proteomes" id="UP000275024">
    <property type="component" value="Unassembled WGS sequence"/>
</dbReference>
<keyword evidence="7 8" id="KW-0456">Lyase</keyword>
<dbReference type="GO" id="GO:0051539">
    <property type="term" value="F:4 iron, 4 sulfur cluster binding"/>
    <property type="evidence" value="ECO:0007669"/>
    <property type="project" value="UniProtKB-UniRule"/>
</dbReference>
<dbReference type="PANTHER" id="PTHR42836:SF1">
    <property type="entry name" value="7-CARBOXY-7-DEAZAGUANINE SYNTHASE"/>
    <property type="match status" value="1"/>
</dbReference>
<keyword evidence="2 8" id="KW-0949">S-adenosyl-L-methionine</keyword>
<comment type="caution">
    <text evidence="10">The sequence shown here is derived from an EMBL/GenBank/DDBJ whole genome shotgun (WGS) entry which is preliminary data.</text>
</comment>
<feature type="binding site" evidence="8">
    <location>
        <position position="46"/>
    </location>
    <ligand>
        <name>[4Fe-4S] cluster</name>
        <dbReference type="ChEBI" id="CHEBI:49883"/>
        <note>4Fe-4S-S-AdoMet</note>
    </ligand>
</feature>
<comment type="subunit">
    <text evidence="8">Homodimer.</text>
</comment>
<keyword evidence="8" id="KW-0671">Queuosine biosynthesis</keyword>
<evidence type="ECO:0000256" key="4">
    <source>
        <dbReference type="ARBA" id="ARBA00022842"/>
    </source>
</evidence>
<dbReference type="AlphaFoldDB" id="A0A3A9W2D5"/>
<feature type="domain" description="Radical SAM core" evidence="9">
    <location>
        <begin position="33"/>
        <end position="247"/>
    </location>
</feature>
<organism evidence="10 13">
    <name type="scientific">Streptomyces radicis</name>
    <dbReference type="NCBI Taxonomy" id="1750517"/>
    <lineage>
        <taxon>Bacteria</taxon>
        <taxon>Bacillati</taxon>
        <taxon>Actinomycetota</taxon>
        <taxon>Actinomycetes</taxon>
        <taxon>Kitasatosporales</taxon>
        <taxon>Streptomycetaceae</taxon>
        <taxon>Streptomyces</taxon>
    </lineage>
</organism>
<feature type="binding site" evidence="8">
    <location>
        <begin position="151"/>
        <end position="153"/>
    </location>
    <ligand>
        <name>S-adenosyl-L-methionine</name>
        <dbReference type="ChEBI" id="CHEBI:59789"/>
    </ligand>
</feature>
<comment type="function">
    <text evidence="8">Catalyzes the complex heterocyclic radical-mediated conversion of 6-carboxy-5,6,7,8-tetrahydropterin (CPH4) to 7-carboxy-7-deazaguanine (CDG), a step common to the biosynthetic pathways of all 7-deazapurine-containing compounds.</text>
</comment>
<evidence type="ECO:0000256" key="2">
    <source>
        <dbReference type="ARBA" id="ARBA00022691"/>
    </source>
</evidence>
<feature type="binding site" evidence="8">
    <location>
        <position position="102"/>
    </location>
    <ligand>
        <name>substrate</name>
    </ligand>
</feature>
<sequence length="251" mass="27459">MGRVRGDPVTTAREDELIVAETFGPTFQGEGPSAGQQAVFIRLSRCNLSCGTHTSASWACDTPYTWDWKRFDPKDPEVARRESVGALLAWALSLPPRLVVLTGGEPMLQWRGLERLAVGLRAAGREVEVETNGTLVPRPTLVEAVTAFNVSPKLAAAGDSERRRIVPDALASLARCGKARFKFVVNHLGELDEIAALARRFALREVWVMPEGTTAGAVLDGLRAVAEETLARGWHLSTRQHVLIWGDERGR</sequence>
<evidence type="ECO:0000256" key="8">
    <source>
        <dbReference type="HAMAP-Rule" id="MF_00917"/>
    </source>
</evidence>
<keyword evidence="12" id="KW-1185">Reference proteome</keyword>
<dbReference type="EMBL" id="RBDY01000051">
    <property type="protein sequence ID" value="RKN13221.1"/>
    <property type="molecule type" value="Genomic_DNA"/>
</dbReference>
<dbReference type="PIRSF" id="PIRSF000370">
    <property type="entry name" value="QueE"/>
    <property type="match status" value="1"/>
</dbReference>
<dbReference type="EC" id="4.3.99.3" evidence="8"/>
<evidence type="ECO:0000256" key="3">
    <source>
        <dbReference type="ARBA" id="ARBA00022723"/>
    </source>
</evidence>
<dbReference type="OrthoDB" id="9782387at2"/>
<name>A0A3A9W2D5_9ACTN</name>
<feature type="binding site" evidence="8">
    <location>
        <position position="50"/>
    </location>
    <ligand>
        <name>[4Fe-4S] cluster</name>
        <dbReference type="ChEBI" id="CHEBI:49883"/>
        <note>4Fe-4S-S-AdoMet</note>
    </ligand>
</feature>
<comment type="cofactor">
    <cofactor evidence="8">
        <name>S-adenosyl-L-methionine</name>
        <dbReference type="ChEBI" id="CHEBI:59789"/>
    </cofactor>
    <text evidence="8">Binds 1 S-adenosyl-L-methionine per subunit.</text>
</comment>
<dbReference type="HAMAP" id="MF_00917">
    <property type="entry name" value="QueE"/>
    <property type="match status" value="1"/>
</dbReference>
<evidence type="ECO:0000313" key="10">
    <source>
        <dbReference type="EMBL" id="RKN03364.1"/>
    </source>
</evidence>
<dbReference type="GO" id="GO:0016840">
    <property type="term" value="F:carbon-nitrogen lyase activity"/>
    <property type="evidence" value="ECO:0007669"/>
    <property type="project" value="UniProtKB-UniRule"/>
</dbReference>
<dbReference type="Proteomes" id="UP000268652">
    <property type="component" value="Unassembled WGS sequence"/>
</dbReference>
<keyword evidence="5 8" id="KW-0408">Iron</keyword>
<dbReference type="UniPathway" id="UPA00391"/>
<feature type="binding site" evidence="8">
    <location>
        <begin position="27"/>
        <end position="29"/>
    </location>
    <ligand>
        <name>substrate</name>
    </ligand>
</feature>
<evidence type="ECO:0000259" key="9">
    <source>
        <dbReference type="PROSITE" id="PS51918"/>
    </source>
</evidence>
<dbReference type="PANTHER" id="PTHR42836">
    <property type="entry name" value="7-CARBOXY-7-DEAZAGUANINE SYNTHASE"/>
    <property type="match status" value="1"/>
</dbReference>
<comment type="pathway">
    <text evidence="8">Purine metabolism; 7-cyano-7-deazaguanine biosynthesis.</text>
</comment>
<dbReference type="Gene3D" id="3.20.20.70">
    <property type="entry name" value="Aldolase class I"/>
    <property type="match status" value="1"/>
</dbReference>
<feature type="binding site" evidence="8">
    <location>
        <position position="62"/>
    </location>
    <ligand>
        <name>Mg(2+)</name>
        <dbReference type="ChEBI" id="CHEBI:18420"/>
    </ligand>
</feature>
<protein>
    <recommendedName>
        <fullName evidence="8">7-carboxy-7-deazaguanine synthase</fullName>
        <shortName evidence="8">CDG synthase</shortName>
        <ecNumber evidence="8">4.3.99.3</ecNumber>
    </recommendedName>
    <alternativeName>
        <fullName evidence="8">Queuosine biosynthesis protein QueE</fullName>
    </alternativeName>
</protein>
<keyword evidence="1 8" id="KW-0004">4Fe-4S</keyword>
<comment type="cofactor">
    <cofactor evidence="8">
        <name>[4Fe-4S] cluster</name>
        <dbReference type="ChEBI" id="CHEBI:49883"/>
    </cofactor>
    <text evidence="8">Binds 1 [4Fe-4S] cluster. The cluster is coordinated with 3 cysteines and an exchangeable S-adenosyl-L-methionine.</text>
</comment>